<proteinExistence type="predicted"/>
<evidence type="ECO:0000313" key="1">
    <source>
        <dbReference type="EMBL" id="QWC14946.1"/>
    </source>
</evidence>
<reference evidence="1 2" key="1">
    <citation type="submission" date="2021-05" db="EMBL/GenBank/DDBJ databases">
        <title>Novel species in genus Cellulomonas.</title>
        <authorList>
            <person name="Zhang G."/>
        </authorList>
    </citation>
    <scope>NUCLEOTIDE SEQUENCE [LARGE SCALE GENOMIC DNA]</scope>
    <source>
        <strain evidence="2">zg-ZUI157</strain>
    </source>
</reference>
<dbReference type="EMBL" id="CP076023">
    <property type="protein sequence ID" value="QWC14946.1"/>
    <property type="molecule type" value="Genomic_DNA"/>
</dbReference>
<gene>
    <name evidence="1" type="ORF">KKR89_11375</name>
</gene>
<dbReference type="Proteomes" id="UP000679335">
    <property type="component" value="Chromosome"/>
</dbReference>
<accession>A0ABX8GHE2</accession>
<organism evidence="1 2">
    <name type="scientific">Cellulomonas dongxiuzhuiae</name>
    <dbReference type="NCBI Taxonomy" id="2819979"/>
    <lineage>
        <taxon>Bacteria</taxon>
        <taxon>Bacillati</taxon>
        <taxon>Actinomycetota</taxon>
        <taxon>Actinomycetes</taxon>
        <taxon>Micrococcales</taxon>
        <taxon>Cellulomonadaceae</taxon>
        <taxon>Cellulomonas</taxon>
    </lineage>
</organism>
<dbReference type="RefSeq" id="WP_208195442.1">
    <property type="nucleotide sequence ID" value="NZ_CP076023.1"/>
</dbReference>
<keyword evidence="2" id="KW-1185">Reference proteome</keyword>
<name>A0ABX8GHE2_9CELL</name>
<sequence length="77" mass="8217">MTRHTPQDAVAVLRRWEDSGAAWRVLERDGARVTVGLWTCTGDELVDRVEAQGPALEAFVAGRSSSEDLAPSPAGAP</sequence>
<evidence type="ECO:0000313" key="2">
    <source>
        <dbReference type="Proteomes" id="UP000679335"/>
    </source>
</evidence>
<protein>
    <submittedName>
        <fullName evidence="1">Uncharacterized protein</fullName>
    </submittedName>
</protein>